<organism evidence="1 2">
    <name type="scientific">Streptomyces phage DrGrey</name>
    <dbReference type="NCBI Taxonomy" id="2024284"/>
    <lineage>
        <taxon>Viruses</taxon>
        <taxon>Duplodnaviria</taxon>
        <taxon>Heunggongvirae</taxon>
        <taxon>Uroviricota</taxon>
        <taxon>Caudoviricetes</taxon>
        <taxon>Rimavirus</taxon>
        <taxon>Rimavirus drgrey</taxon>
    </lineage>
</organism>
<dbReference type="EMBL" id="MF467948">
    <property type="protein sequence ID" value="ASU03985.1"/>
    <property type="molecule type" value="Genomic_DNA"/>
</dbReference>
<name>A0A223LJ11_9CAUD</name>
<reference evidence="1 2" key="1">
    <citation type="submission" date="2017-07" db="EMBL/GenBank/DDBJ databases">
        <authorList>
            <person name="Shaffer M.A."/>
            <person name="Abrahamson P.A."/>
            <person name="Bills J.L."/>
            <person name="Cantu C."/>
            <person name="Miller S.E."/>
            <person name="Nayek S."/>
            <person name="Suri N."/>
            <person name="Layton S.R."/>
            <person name="Hughes L.E."/>
            <person name="Garlena R.A."/>
            <person name="Russell D.A."/>
            <person name="Pope W.H."/>
            <person name="Jacobs-Sera D."/>
            <person name="Hendrix R.W."/>
            <person name="Hatfull G.F."/>
        </authorList>
    </citation>
    <scope>NUCLEOTIDE SEQUENCE [LARGE SCALE GENOMIC DNA]</scope>
</reference>
<protein>
    <submittedName>
        <fullName evidence="1">Uncharacterized protein</fullName>
    </submittedName>
</protein>
<accession>A0A223LJ11</accession>
<evidence type="ECO:0000313" key="2">
    <source>
        <dbReference type="Proteomes" id="UP000226383"/>
    </source>
</evidence>
<dbReference type="OrthoDB" id="38637at10239"/>
<dbReference type="Proteomes" id="UP000226383">
    <property type="component" value="Segment"/>
</dbReference>
<keyword evidence="2" id="KW-1185">Reference proteome</keyword>
<sequence length="90" mass="10542">MVYEDPTPTRHYDLTKDRILDSSMKEIFSGTPEEVRDTLESSSEEYRDMVSVFSAKHVMVVPVEGYFRLLDLEKYDPTNVPPLPERKWNS</sequence>
<gene>
    <name evidence="1" type="ORF">SEA_DRGREY_73</name>
</gene>
<proteinExistence type="predicted"/>
<evidence type="ECO:0000313" key="1">
    <source>
        <dbReference type="EMBL" id="ASU03985.1"/>
    </source>
</evidence>